<dbReference type="InterPro" id="IPR003785">
    <property type="entry name" value="Creatininase/forma_Hydrolase"/>
</dbReference>
<evidence type="ECO:0000256" key="1">
    <source>
        <dbReference type="ARBA" id="ARBA00001947"/>
    </source>
</evidence>
<sequence>MKKVFLNQFNTAELESLFAHNRIDSVITVFGSCESHGDHLPLGPDLFVPTEVARQAALKLDNTLVVPGVPFGTSMHYNANPMAVTLRFETVIAIAEDMFESLIQYGIKHIFVLNGHDGNIAPLEIAQRKVKARHKDVVFAFMPAWWYLIGEHVNKDFFSEWDGLGHGGEGETSITMAVCPELCDVTKAVRQMPDDSIRLGKNVQMIWDISEVSATGATGNPTQASEEKGKKMLEILVGLVVDSIKELEKTNWDFDRRLAHKIK</sequence>
<dbReference type="EMBL" id="CAADJA010000002">
    <property type="protein sequence ID" value="VFS47932.1"/>
    <property type="molecule type" value="Genomic_DNA"/>
</dbReference>
<proteinExistence type="inferred from homology"/>
<keyword evidence="8" id="KW-1185">Reference proteome</keyword>
<comment type="similarity">
    <text evidence="5">Belongs to the creatininase superfamily.</text>
</comment>
<gene>
    <name evidence="7" type="primary">crnA</name>
    <name evidence="6" type="ORF">CRN84_09790</name>
    <name evidence="7" type="ORF">NCTC12282_02869</name>
</gene>
<name>A0A2C6BZQ4_9GAMM</name>
<dbReference type="InterPro" id="IPR024087">
    <property type="entry name" value="Creatininase-like_sf"/>
</dbReference>
<evidence type="ECO:0000256" key="3">
    <source>
        <dbReference type="ARBA" id="ARBA00022801"/>
    </source>
</evidence>
<comment type="cofactor">
    <cofactor evidence="1">
        <name>Zn(2+)</name>
        <dbReference type="ChEBI" id="CHEBI:29105"/>
    </cofactor>
</comment>
<dbReference type="Proteomes" id="UP000224974">
    <property type="component" value="Unassembled WGS sequence"/>
</dbReference>
<evidence type="ECO:0000313" key="6">
    <source>
        <dbReference type="EMBL" id="PHI29600.1"/>
    </source>
</evidence>
<organism evidence="6 8">
    <name type="scientific">Budvicia aquatica</name>
    <dbReference type="NCBI Taxonomy" id="82979"/>
    <lineage>
        <taxon>Bacteria</taxon>
        <taxon>Pseudomonadati</taxon>
        <taxon>Pseudomonadota</taxon>
        <taxon>Gammaproteobacteria</taxon>
        <taxon>Enterobacterales</taxon>
        <taxon>Budviciaceae</taxon>
        <taxon>Budvicia</taxon>
    </lineage>
</organism>
<dbReference type="GO" id="GO:0047789">
    <property type="term" value="F:creatininase activity"/>
    <property type="evidence" value="ECO:0007669"/>
    <property type="project" value="UniProtKB-EC"/>
</dbReference>
<dbReference type="AlphaFoldDB" id="A0A2C6BZQ4"/>
<reference evidence="7 9" key="3">
    <citation type="submission" date="2019-03" db="EMBL/GenBank/DDBJ databases">
        <authorList>
            <consortium name="Pathogen Informatics"/>
        </authorList>
    </citation>
    <scope>NUCLEOTIDE SEQUENCE [LARGE SCALE GENOMIC DNA]</scope>
    <source>
        <strain evidence="7 9">NCTC12282</strain>
    </source>
</reference>
<dbReference type="Pfam" id="PF02633">
    <property type="entry name" value="Creatininase"/>
    <property type="match status" value="1"/>
</dbReference>
<dbReference type="GO" id="GO:0016811">
    <property type="term" value="F:hydrolase activity, acting on carbon-nitrogen (but not peptide) bonds, in linear amides"/>
    <property type="evidence" value="ECO:0007669"/>
    <property type="project" value="TreeGrafter"/>
</dbReference>
<keyword evidence="3 7" id="KW-0378">Hydrolase</keyword>
<dbReference type="PANTHER" id="PTHR35005">
    <property type="entry name" value="3-DEHYDRO-SCYLLO-INOSOSE HYDROLASE"/>
    <property type="match status" value="1"/>
</dbReference>
<dbReference type="Proteomes" id="UP000373449">
    <property type="component" value="Unassembled WGS sequence"/>
</dbReference>
<dbReference type="SUPFAM" id="SSF102215">
    <property type="entry name" value="Creatininase"/>
    <property type="match status" value="1"/>
</dbReference>
<dbReference type="Gene3D" id="3.40.50.10310">
    <property type="entry name" value="Creatininase"/>
    <property type="match status" value="1"/>
</dbReference>
<dbReference type="OrthoDB" id="9801445at2"/>
<dbReference type="EMBL" id="PDDX01000001">
    <property type="protein sequence ID" value="PHI29600.1"/>
    <property type="molecule type" value="Genomic_DNA"/>
</dbReference>
<evidence type="ECO:0000256" key="5">
    <source>
        <dbReference type="ARBA" id="ARBA00024029"/>
    </source>
</evidence>
<evidence type="ECO:0000256" key="4">
    <source>
        <dbReference type="ARBA" id="ARBA00022833"/>
    </source>
</evidence>
<reference evidence="6" key="2">
    <citation type="submission" date="2017-09" db="EMBL/GenBank/DDBJ databases">
        <title>FDA dAtabase for Regulatory Grade micrObial Sequences (FDA-ARGOS): Supporting development and validation of Infectious Disease Dx tests.</title>
        <authorList>
            <person name="Minogue T."/>
            <person name="Wolcott M."/>
            <person name="Wasieloski L."/>
            <person name="Aguilar W."/>
            <person name="Moore D."/>
            <person name="Tallon L.J."/>
            <person name="Sadzewicz L."/>
            <person name="Ott S."/>
            <person name="Zhao X."/>
            <person name="Nagaraj S."/>
            <person name="Vavikolanu K."/>
            <person name="Aluvathingal J."/>
            <person name="Nadendla S."/>
            <person name="Sichtig H."/>
        </authorList>
    </citation>
    <scope>NUCLEOTIDE SEQUENCE</scope>
    <source>
        <strain evidence="6">FDAARGOS_387</strain>
    </source>
</reference>
<protein>
    <submittedName>
        <fullName evidence="6">Creatininase</fullName>
    </submittedName>
    <submittedName>
        <fullName evidence="7">Creatinine amidohydrolase</fullName>
        <ecNumber evidence="7">3.5.2.10</ecNumber>
    </submittedName>
</protein>
<keyword evidence="4" id="KW-0862">Zinc</keyword>
<dbReference type="STRING" id="1111728.GCA_000427805_00498"/>
<dbReference type="GO" id="GO:0046872">
    <property type="term" value="F:metal ion binding"/>
    <property type="evidence" value="ECO:0007669"/>
    <property type="project" value="UniProtKB-KW"/>
</dbReference>
<evidence type="ECO:0000313" key="9">
    <source>
        <dbReference type="Proteomes" id="UP000373449"/>
    </source>
</evidence>
<dbReference type="EC" id="3.5.2.10" evidence="7"/>
<evidence type="ECO:0000313" key="8">
    <source>
        <dbReference type="Proteomes" id="UP000224974"/>
    </source>
</evidence>
<dbReference type="RefSeq" id="WP_029093103.1">
    <property type="nucleotide sequence ID" value="NZ_BRLG01000002.1"/>
</dbReference>
<keyword evidence="2" id="KW-0479">Metal-binding</keyword>
<dbReference type="GO" id="GO:0009231">
    <property type="term" value="P:riboflavin biosynthetic process"/>
    <property type="evidence" value="ECO:0007669"/>
    <property type="project" value="TreeGrafter"/>
</dbReference>
<evidence type="ECO:0000256" key="2">
    <source>
        <dbReference type="ARBA" id="ARBA00022723"/>
    </source>
</evidence>
<reference evidence="8" key="1">
    <citation type="submission" date="2017-09" db="EMBL/GenBank/DDBJ databases">
        <title>FDA dAtabase for Regulatory Grade micrObial Sequences (FDA-ARGOS): Supporting development and validation of Infectious Disease Dx tests.</title>
        <authorList>
            <person name="Minogue T."/>
            <person name="Wolcott M."/>
            <person name="Wasieloski L."/>
            <person name="Aguilar W."/>
            <person name="Moore D."/>
            <person name="Tallon L."/>
            <person name="Sadzewicz L."/>
            <person name="Ott S."/>
            <person name="Zhao X."/>
            <person name="Nagaraj S."/>
            <person name="Vavikolanu K."/>
            <person name="Aluvathingal J."/>
            <person name="Nadendla S."/>
            <person name="Sichtig H."/>
        </authorList>
    </citation>
    <scope>NUCLEOTIDE SEQUENCE [LARGE SCALE GENOMIC DNA]</scope>
    <source>
        <strain evidence="8">FDAARGOS_387</strain>
    </source>
</reference>
<accession>A0A2C6BZQ4</accession>
<dbReference type="PANTHER" id="PTHR35005:SF1">
    <property type="entry name" value="2-AMINO-5-FORMYLAMINO-6-RIBOSYLAMINOPYRIMIDIN-4(3H)-ONE 5'-MONOPHOSPHATE DEFORMYLASE"/>
    <property type="match status" value="1"/>
</dbReference>
<evidence type="ECO:0000313" key="7">
    <source>
        <dbReference type="EMBL" id="VFS47932.1"/>
    </source>
</evidence>